<dbReference type="GO" id="GO:0045547">
    <property type="term" value="F:ditrans,polycis-polyprenyl diphosphate synthase [(2E,6E)-farnesyl diphosphate specific] activity"/>
    <property type="evidence" value="ECO:0007669"/>
    <property type="project" value="UniProtKB-EC"/>
</dbReference>
<dbReference type="STRING" id="218851.A0A2G5EU78"/>
<keyword evidence="15" id="KW-1185">Reference proteome</keyword>
<keyword evidence="6" id="KW-0808">Transferase</keyword>
<evidence type="ECO:0000256" key="5">
    <source>
        <dbReference type="ARBA" id="ARBA00012596"/>
    </source>
</evidence>
<name>A0A2G5EU78_AQUCA</name>
<evidence type="ECO:0000256" key="9">
    <source>
        <dbReference type="ARBA" id="ARBA00022842"/>
    </source>
</evidence>
<comment type="catalytic activity">
    <reaction evidence="12">
        <text>n isopentenyl diphosphate + (2E,6E)-farnesyl diphosphate = a di-trans,poly-cis-polyprenyl diphosphate + n diphosphate</text>
        <dbReference type="Rhea" id="RHEA:53008"/>
        <dbReference type="Rhea" id="RHEA-COMP:19494"/>
        <dbReference type="ChEBI" id="CHEBI:33019"/>
        <dbReference type="ChEBI" id="CHEBI:128769"/>
        <dbReference type="ChEBI" id="CHEBI:136960"/>
        <dbReference type="ChEBI" id="CHEBI:175763"/>
        <dbReference type="EC" id="2.5.1.87"/>
    </reaction>
</comment>
<reference evidence="14 15" key="1">
    <citation type="submission" date="2017-09" db="EMBL/GenBank/DDBJ databases">
        <title>WGS assembly of Aquilegia coerulea Goldsmith.</title>
        <authorList>
            <person name="Hodges S."/>
            <person name="Kramer E."/>
            <person name="Nordborg M."/>
            <person name="Tomkins J."/>
            <person name="Borevitz J."/>
            <person name="Derieg N."/>
            <person name="Yan J."/>
            <person name="Mihaltcheva S."/>
            <person name="Hayes R.D."/>
            <person name="Rokhsar D."/>
        </authorList>
    </citation>
    <scope>NUCLEOTIDE SEQUENCE [LARGE SCALE GENOMIC DNA]</scope>
    <source>
        <strain evidence="15">cv. Goldsmith</strain>
    </source>
</reference>
<dbReference type="OrthoDB" id="19639at2759"/>
<dbReference type="Proteomes" id="UP000230069">
    <property type="component" value="Unassembled WGS sequence"/>
</dbReference>
<evidence type="ECO:0000256" key="10">
    <source>
        <dbReference type="ARBA" id="ARBA00022989"/>
    </source>
</evidence>
<gene>
    <name evidence="14" type="ORF">AQUCO_00400297v1</name>
</gene>
<keyword evidence="9" id="KW-0460">Magnesium</keyword>
<evidence type="ECO:0000256" key="8">
    <source>
        <dbReference type="ARBA" id="ARBA00022824"/>
    </source>
</evidence>
<dbReference type="EMBL" id="KZ305021">
    <property type="protein sequence ID" value="PIA59299.1"/>
    <property type="molecule type" value="Genomic_DNA"/>
</dbReference>
<dbReference type="EMBL" id="KZ305021">
    <property type="protein sequence ID" value="PIA59304.1"/>
    <property type="molecule type" value="Genomic_DNA"/>
</dbReference>
<comment type="subcellular location">
    <subcellularLocation>
        <location evidence="2">Endoplasmic reticulum membrane</location>
    </subcellularLocation>
</comment>
<sequence>MGYQGKMWQSGLDMAFPGRMIMIRVFIVMLRLVWLFIHLMANILYFVLDTIHTLHSYLISSGILNKYKDLDLTKLQHLAIVVESQEAYDIERIVKLLFWLSDIGVKHICLYDMDGVLKKSKKIILEDMGSRLWHLEGDKVGLCPDPNQMTLEFTSISDGKEGITKAASFLCKKYLDDSALGEQDKPIFTEENMGKALEAVGLGGPQPNLLLVYGPVRCHLGFPAWRMPYTEIVHMGPLTSMKHGAIIKAIHKFTTVHQNYGT</sequence>
<comment type="similarity">
    <text evidence="4">Belongs to the UPP synthase family.</text>
</comment>
<evidence type="ECO:0000256" key="2">
    <source>
        <dbReference type="ARBA" id="ARBA00004586"/>
    </source>
</evidence>
<dbReference type="GO" id="GO:1904423">
    <property type="term" value="C:dehydrodolichyl diphosphate synthase complex"/>
    <property type="evidence" value="ECO:0007669"/>
    <property type="project" value="InterPro"/>
</dbReference>
<dbReference type="EC" id="2.5.1.87" evidence="5"/>
<keyword evidence="10 13" id="KW-1133">Transmembrane helix</keyword>
<evidence type="ECO:0000256" key="13">
    <source>
        <dbReference type="SAM" id="Phobius"/>
    </source>
</evidence>
<feature type="transmembrane region" description="Helical" evidence="13">
    <location>
        <begin position="21"/>
        <end position="48"/>
    </location>
</feature>
<comment type="cofactor">
    <cofactor evidence="1">
        <name>Mg(2+)</name>
        <dbReference type="ChEBI" id="CHEBI:18420"/>
    </cofactor>
</comment>
<evidence type="ECO:0000313" key="14">
    <source>
        <dbReference type="EMBL" id="PIA59299.1"/>
    </source>
</evidence>
<dbReference type="AlphaFoldDB" id="A0A2G5EU78"/>
<evidence type="ECO:0000256" key="6">
    <source>
        <dbReference type="ARBA" id="ARBA00022679"/>
    </source>
</evidence>
<evidence type="ECO:0000256" key="7">
    <source>
        <dbReference type="ARBA" id="ARBA00022692"/>
    </source>
</evidence>
<dbReference type="InterPro" id="IPR036424">
    <property type="entry name" value="UPP_synth-like_sf"/>
</dbReference>
<evidence type="ECO:0000313" key="15">
    <source>
        <dbReference type="Proteomes" id="UP000230069"/>
    </source>
</evidence>
<dbReference type="Gene3D" id="3.40.1180.10">
    <property type="entry name" value="Decaprenyl diphosphate synthase-like"/>
    <property type="match status" value="1"/>
</dbReference>
<protein>
    <recommendedName>
        <fullName evidence="5">ditrans,polycis-polyprenyl diphosphate synthase [(2E,6E)-farnesyldiphosphate specific]</fullName>
        <ecNumber evidence="5">2.5.1.87</ecNumber>
    </recommendedName>
</protein>
<dbReference type="GO" id="GO:0005789">
    <property type="term" value="C:endoplasmic reticulum membrane"/>
    <property type="evidence" value="ECO:0007669"/>
    <property type="project" value="UniProtKB-SubCell"/>
</dbReference>
<keyword evidence="7 13" id="KW-0812">Transmembrane</keyword>
<accession>A0A2G5EU78</accession>
<dbReference type="PANTHER" id="PTHR21528:SF0">
    <property type="entry name" value="DEHYDRODOLICHYL DIPHOSPHATE SYNTHASE COMPLEX SUBUNIT NUS1"/>
    <property type="match status" value="1"/>
</dbReference>
<dbReference type="SUPFAM" id="SSF64005">
    <property type="entry name" value="Undecaprenyl diphosphate synthase"/>
    <property type="match status" value="1"/>
</dbReference>
<proteinExistence type="inferred from homology"/>
<organism evidence="14 15">
    <name type="scientific">Aquilegia coerulea</name>
    <name type="common">Rocky mountain columbine</name>
    <dbReference type="NCBI Taxonomy" id="218851"/>
    <lineage>
        <taxon>Eukaryota</taxon>
        <taxon>Viridiplantae</taxon>
        <taxon>Streptophyta</taxon>
        <taxon>Embryophyta</taxon>
        <taxon>Tracheophyta</taxon>
        <taxon>Spermatophyta</taxon>
        <taxon>Magnoliopsida</taxon>
        <taxon>Ranunculales</taxon>
        <taxon>Ranunculaceae</taxon>
        <taxon>Thalictroideae</taxon>
        <taxon>Aquilegia</taxon>
    </lineage>
</organism>
<keyword evidence="11 13" id="KW-0472">Membrane</keyword>
<evidence type="ECO:0000256" key="1">
    <source>
        <dbReference type="ARBA" id="ARBA00001946"/>
    </source>
</evidence>
<dbReference type="PANTHER" id="PTHR21528">
    <property type="entry name" value="DEHYDRODOLICHYL DIPHOSPHATE SYNTHASE COMPLEX SUBUNIT NUS1"/>
    <property type="match status" value="1"/>
</dbReference>
<dbReference type="InterPro" id="IPR038887">
    <property type="entry name" value="Nus1/NgBR"/>
</dbReference>
<dbReference type="EMBL" id="KZ305021">
    <property type="protein sequence ID" value="PIA59303.1"/>
    <property type="molecule type" value="Genomic_DNA"/>
</dbReference>
<evidence type="ECO:0000256" key="3">
    <source>
        <dbReference type="ARBA" id="ARBA00004922"/>
    </source>
</evidence>
<keyword evidence="8" id="KW-0256">Endoplasmic reticulum</keyword>
<evidence type="ECO:0000256" key="4">
    <source>
        <dbReference type="ARBA" id="ARBA00005432"/>
    </source>
</evidence>
<comment type="pathway">
    <text evidence="3">Protein modification; protein glycosylation.</text>
</comment>
<evidence type="ECO:0000256" key="11">
    <source>
        <dbReference type="ARBA" id="ARBA00023136"/>
    </source>
</evidence>
<evidence type="ECO:0000256" key="12">
    <source>
        <dbReference type="ARBA" id="ARBA00047353"/>
    </source>
</evidence>
<dbReference type="UniPathway" id="UPA00378"/>